<protein>
    <submittedName>
        <fullName evidence="1">Uncharacterized protein</fullName>
    </submittedName>
</protein>
<sequence length="50" mass="6031">MLRVSYLNFKKIYLASILSTLVIPNSRYFRFYKTPHIFRIIGKITSMYLL</sequence>
<organism evidence="1">
    <name type="scientific">Leptospira borgpetersenii serovar Ballum</name>
    <dbReference type="NCBI Taxonomy" id="280505"/>
    <lineage>
        <taxon>Bacteria</taxon>
        <taxon>Pseudomonadati</taxon>
        <taxon>Spirochaetota</taxon>
        <taxon>Spirochaetia</taxon>
        <taxon>Leptospirales</taxon>
        <taxon>Leptospiraceae</taxon>
        <taxon>Leptospira</taxon>
    </lineage>
</organism>
<evidence type="ECO:0000313" key="2">
    <source>
        <dbReference type="Proteomes" id="UP000058857"/>
    </source>
</evidence>
<dbReference type="AlphaFoldDB" id="A0A0S2IS56"/>
<reference evidence="1 2" key="1">
    <citation type="journal article" date="2015" name="PLoS Negl. Trop. Dis.">
        <title>Distribution of Plasmids in Distinct Leptospira Pathogenic Species.</title>
        <authorList>
            <person name="Wang Y."/>
            <person name="Zhuang X."/>
            <person name="Zhong Y."/>
            <person name="Zhang C."/>
            <person name="Zhang Y."/>
            <person name="Zeng L."/>
            <person name="Zhu Y."/>
            <person name="He P."/>
            <person name="Dong K."/>
            <person name="Pal U."/>
            <person name="Guo X."/>
            <person name="Qin J."/>
        </authorList>
    </citation>
    <scope>NUCLEOTIDE SEQUENCE [LARGE SCALE GENOMIC DNA]</scope>
    <source>
        <strain evidence="1 2">56604</strain>
    </source>
</reference>
<name>A0A0S2IS56_LEPBO</name>
<dbReference type="Proteomes" id="UP000058857">
    <property type="component" value="Chromosome 1"/>
</dbReference>
<evidence type="ECO:0000313" key="1">
    <source>
        <dbReference type="EMBL" id="ALO26475.1"/>
    </source>
</evidence>
<gene>
    <name evidence="1" type="ORF">LBBP_02219</name>
</gene>
<dbReference type="PATRIC" id="fig|280505.15.peg.2168"/>
<dbReference type="EMBL" id="CP012029">
    <property type="protein sequence ID" value="ALO26475.1"/>
    <property type="molecule type" value="Genomic_DNA"/>
</dbReference>
<proteinExistence type="predicted"/>
<accession>A0A0S2IS56</accession>